<dbReference type="InterPro" id="IPR015813">
    <property type="entry name" value="Pyrv/PenolPyrv_kinase-like_dom"/>
</dbReference>
<feature type="domain" description="HpcH/HpaI aldolase/citrate lyase" evidence="6">
    <location>
        <begin position="8"/>
        <end position="220"/>
    </location>
</feature>
<dbReference type="Gene3D" id="3.20.20.60">
    <property type="entry name" value="Phosphoenolpyruvate-binding domains"/>
    <property type="match status" value="1"/>
</dbReference>
<dbReference type="GO" id="GO:0000287">
    <property type="term" value="F:magnesium ion binding"/>
    <property type="evidence" value="ECO:0007669"/>
    <property type="project" value="TreeGrafter"/>
</dbReference>
<evidence type="ECO:0000256" key="2">
    <source>
        <dbReference type="ARBA" id="ARBA00022723"/>
    </source>
</evidence>
<evidence type="ECO:0000256" key="3">
    <source>
        <dbReference type="ARBA" id="ARBA00022842"/>
    </source>
</evidence>
<feature type="binding site" evidence="4">
    <location>
        <position position="128"/>
    </location>
    <ligand>
        <name>substrate</name>
    </ligand>
</feature>
<dbReference type="GO" id="GO:0006107">
    <property type="term" value="P:oxaloacetate metabolic process"/>
    <property type="evidence" value="ECO:0007669"/>
    <property type="project" value="TreeGrafter"/>
</dbReference>
<feature type="binding site" evidence="5">
    <location>
        <position position="128"/>
    </location>
    <ligand>
        <name>Mg(2+)</name>
        <dbReference type="ChEBI" id="CHEBI:18420"/>
    </ligand>
</feature>
<evidence type="ECO:0000259" key="6">
    <source>
        <dbReference type="Pfam" id="PF03328"/>
    </source>
</evidence>
<dbReference type="Proteomes" id="UP000617041">
    <property type="component" value="Unassembled WGS sequence"/>
</dbReference>
<keyword evidence="3 5" id="KW-0460">Magnesium</keyword>
<dbReference type="InterPro" id="IPR040442">
    <property type="entry name" value="Pyrv_kinase-like_dom_sf"/>
</dbReference>
<reference evidence="7" key="1">
    <citation type="submission" date="2020-12" db="EMBL/GenBank/DDBJ databases">
        <title>Ramlibacter sp. nov., isolated from a freshwater alga, Cryptomonas.</title>
        <authorList>
            <person name="Kim H.M."/>
            <person name="Jeon C.O."/>
        </authorList>
    </citation>
    <scope>NUCLEOTIDE SEQUENCE</scope>
    <source>
        <strain evidence="7">CrO1</strain>
    </source>
</reference>
<proteinExistence type="predicted"/>
<organism evidence="7 8">
    <name type="scientific">Ramlibacter algicola</name>
    <dbReference type="NCBI Taxonomy" id="2795217"/>
    <lineage>
        <taxon>Bacteria</taxon>
        <taxon>Pseudomonadati</taxon>
        <taxon>Pseudomonadota</taxon>
        <taxon>Betaproteobacteria</taxon>
        <taxon>Burkholderiales</taxon>
        <taxon>Comamonadaceae</taxon>
        <taxon>Ramlibacter</taxon>
    </lineage>
</organism>
<feature type="binding site" evidence="4">
    <location>
        <position position="70"/>
    </location>
    <ligand>
        <name>substrate</name>
    </ligand>
</feature>
<dbReference type="SUPFAM" id="SSF51621">
    <property type="entry name" value="Phosphoenolpyruvate/pyruvate domain"/>
    <property type="match status" value="1"/>
</dbReference>
<accession>A0A934Q1Y4</accession>
<evidence type="ECO:0000313" key="7">
    <source>
        <dbReference type="EMBL" id="MBK0393288.1"/>
    </source>
</evidence>
<dbReference type="PANTHER" id="PTHR32308:SF0">
    <property type="entry name" value="HPCH_HPAI ALDOLASE_CITRATE LYASE DOMAIN-CONTAINING PROTEIN"/>
    <property type="match status" value="1"/>
</dbReference>
<dbReference type="PANTHER" id="PTHR32308">
    <property type="entry name" value="LYASE BETA SUBUNIT, PUTATIVE (AFU_ORTHOLOGUE AFUA_4G13030)-RELATED"/>
    <property type="match status" value="1"/>
</dbReference>
<dbReference type="GO" id="GO:0016829">
    <property type="term" value="F:lyase activity"/>
    <property type="evidence" value="ECO:0007669"/>
    <property type="project" value="UniProtKB-KW"/>
</dbReference>
<evidence type="ECO:0000256" key="5">
    <source>
        <dbReference type="PIRSR" id="PIRSR015582-2"/>
    </source>
</evidence>
<dbReference type="InterPro" id="IPR011206">
    <property type="entry name" value="Citrate_lyase_beta/mcl1/mcl2"/>
</dbReference>
<feature type="binding site" evidence="5">
    <location>
        <position position="155"/>
    </location>
    <ligand>
        <name>Mg(2+)</name>
        <dbReference type="ChEBI" id="CHEBI:18420"/>
    </ligand>
</feature>
<dbReference type="AlphaFoldDB" id="A0A934Q1Y4"/>
<dbReference type="RefSeq" id="WP_200788267.1">
    <property type="nucleotide sequence ID" value="NZ_JAEDAO010000001.1"/>
</dbReference>
<dbReference type="PIRSF" id="PIRSF015582">
    <property type="entry name" value="Cit_lyase_B"/>
    <property type="match status" value="1"/>
</dbReference>
<comment type="caution">
    <text evidence="7">The sequence shown here is derived from an EMBL/GenBank/DDBJ whole genome shotgun (WGS) entry which is preliminary data.</text>
</comment>
<comment type="cofactor">
    <cofactor evidence="1">
        <name>Mg(2+)</name>
        <dbReference type="ChEBI" id="CHEBI:18420"/>
    </cofactor>
</comment>
<keyword evidence="7" id="KW-0456">Lyase</keyword>
<evidence type="ECO:0000256" key="4">
    <source>
        <dbReference type="PIRSR" id="PIRSR015582-1"/>
    </source>
</evidence>
<dbReference type="InterPro" id="IPR005000">
    <property type="entry name" value="Aldolase/citrate-lyase_domain"/>
</dbReference>
<keyword evidence="8" id="KW-1185">Reference proteome</keyword>
<evidence type="ECO:0000256" key="1">
    <source>
        <dbReference type="ARBA" id="ARBA00001946"/>
    </source>
</evidence>
<name>A0A934Q1Y4_9BURK</name>
<dbReference type="Pfam" id="PF03328">
    <property type="entry name" value="HpcH_HpaI"/>
    <property type="match status" value="1"/>
</dbReference>
<dbReference type="EMBL" id="JAEDAO010000001">
    <property type="protein sequence ID" value="MBK0393288.1"/>
    <property type="molecule type" value="Genomic_DNA"/>
</dbReference>
<protein>
    <submittedName>
        <fullName evidence="7">CoA ester lyase</fullName>
    </submittedName>
</protein>
<gene>
    <name evidence="7" type="ORF">I8E28_11860</name>
</gene>
<evidence type="ECO:0000313" key="8">
    <source>
        <dbReference type="Proteomes" id="UP000617041"/>
    </source>
</evidence>
<sequence>MALHQPRRATLFVGGLALQDLPAALASGADIVCIDLEDAVPPERKAEARDAAIAATRDVRLPDGVQLIARVNGMLEDDGPADLRALLAHAPRITGLMLPKVVAPQDVQVPASMCVQDGRVLDLYAIIETCEGLEHSAAIARAHPALKALYFGGFDLSTALGCEMAWEPLLYARSRVVHAGAMAGIQVIDSPYADVADLAGLRESCARVKALGMTGRCAKHASQVPVIREAFTPTAREIRRARAIVAQFRVDPTRPLVYEGKLIELPAIRRLERVAAQPVEPESP</sequence>
<keyword evidence="2 5" id="KW-0479">Metal-binding</keyword>